<dbReference type="OrthoDB" id="5371818at2759"/>
<evidence type="ECO:0000259" key="2">
    <source>
        <dbReference type="PROSITE" id="PS51819"/>
    </source>
</evidence>
<dbReference type="PANTHER" id="PTHR21366:SF14">
    <property type="entry name" value="GLYOXALASE DOMAIN-CONTAINING PROTEIN 5"/>
    <property type="match status" value="1"/>
</dbReference>
<feature type="domain" description="VOC" evidence="2">
    <location>
        <begin position="7"/>
        <end position="150"/>
    </location>
</feature>
<dbReference type="Gene3D" id="3.10.180.10">
    <property type="entry name" value="2,3-Dihydroxybiphenyl 1,2-Dioxygenase, domain 1"/>
    <property type="match status" value="1"/>
</dbReference>
<keyword evidence="3" id="KW-0560">Oxidoreductase</keyword>
<dbReference type="Proteomes" id="UP000242146">
    <property type="component" value="Unassembled WGS sequence"/>
</dbReference>
<evidence type="ECO:0000313" key="3">
    <source>
        <dbReference type="EMBL" id="ORX48279.1"/>
    </source>
</evidence>
<dbReference type="AlphaFoldDB" id="A0A1X2G988"/>
<accession>A0A1X2G988</accession>
<reference evidence="3 4" key="1">
    <citation type="submission" date="2016-07" db="EMBL/GenBank/DDBJ databases">
        <title>Pervasive Adenine N6-methylation of Active Genes in Fungi.</title>
        <authorList>
            <consortium name="DOE Joint Genome Institute"/>
            <person name="Mondo S.J."/>
            <person name="Dannebaum R.O."/>
            <person name="Kuo R.C."/>
            <person name="Labutti K."/>
            <person name="Haridas S."/>
            <person name="Kuo A."/>
            <person name="Salamov A."/>
            <person name="Ahrendt S.R."/>
            <person name="Lipzen A."/>
            <person name="Sullivan W."/>
            <person name="Andreopoulos W.B."/>
            <person name="Clum A."/>
            <person name="Lindquist E."/>
            <person name="Daum C."/>
            <person name="Ramamoorthy G.K."/>
            <person name="Gryganskyi A."/>
            <person name="Culley D."/>
            <person name="Magnuson J.K."/>
            <person name="James T.Y."/>
            <person name="O'Malley M.A."/>
            <person name="Stajich J.E."/>
            <person name="Spatafora J.W."/>
            <person name="Visel A."/>
            <person name="Grigoriev I.V."/>
        </authorList>
    </citation>
    <scope>NUCLEOTIDE SEQUENCE [LARGE SCALE GENOMIC DNA]</scope>
    <source>
        <strain evidence="3 4">NRRL 3301</strain>
    </source>
</reference>
<dbReference type="PANTHER" id="PTHR21366">
    <property type="entry name" value="GLYOXALASE FAMILY PROTEIN"/>
    <property type="match status" value="1"/>
</dbReference>
<dbReference type="GO" id="GO:0051213">
    <property type="term" value="F:dioxygenase activity"/>
    <property type="evidence" value="ECO:0007669"/>
    <property type="project" value="UniProtKB-KW"/>
</dbReference>
<organism evidence="3 4">
    <name type="scientific">Hesseltinella vesiculosa</name>
    <dbReference type="NCBI Taxonomy" id="101127"/>
    <lineage>
        <taxon>Eukaryota</taxon>
        <taxon>Fungi</taxon>
        <taxon>Fungi incertae sedis</taxon>
        <taxon>Mucoromycota</taxon>
        <taxon>Mucoromycotina</taxon>
        <taxon>Mucoromycetes</taxon>
        <taxon>Mucorales</taxon>
        <taxon>Cunninghamellaceae</taxon>
        <taxon>Hesseltinella</taxon>
    </lineage>
</organism>
<dbReference type="STRING" id="101127.A0A1X2G988"/>
<dbReference type="InterPro" id="IPR037523">
    <property type="entry name" value="VOC_core"/>
</dbReference>
<feature type="non-terminal residue" evidence="3">
    <location>
        <position position="1"/>
    </location>
</feature>
<dbReference type="PROSITE" id="PS51819">
    <property type="entry name" value="VOC"/>
    <property type="match status" value="1"/>
</dbReference>
<name>A0A1X2G988_9FUNG</name>
<proteinExistence type="inferred from homology"/>
<comment type="similarity">
    <text evidence="1">Belongs to the glyoxalase I family.</text>
</comment>
<evidence type="ECO:0000313" key="4">
    <source>
        <dbReference type="Proteomes" id="UP000242146"/>
    </source>
</evidence>
<dbReference type="InterPro" id="IPR004360">
    <property type="entry name" value="Glyas_Fos-R_dOase_dom"/>
</dbReference>
<sequence>MAPTLKGFDHVVINVANIPRSCSWYEKMLGMKVQRFVSPTSPGQTRFGLKFGDQKINLHEANTTTTPVAMHPKLGSADLCFWTDQPVQQILDHWHAHYHSLLRPDDDPRLGRPIAFDDGHYIVNRAGANGALASIYIFDLDGNLLEVANRLH</sequence>
<evidence type="ECO:0000256" key="1">
    <source>
        <dbReference type="ARBA" id="ARBA00010363"/>
    </source>
</evidence>
<dbReference type="EMBL" id="MCGT01000030">
    <property type="protein sequence ID" value="ORX48279.1"/>
    <property type="molecule type" value="Genomic_DNA"/>
</dbReference>
<keyword evidence="4" id="KW-1185">Reference proteome</keyword>
<gene>
    <name evidence="3" type="ORF">DM01DRAFT_1338747</name>
</gene>
<comment type="caution">
    <text evidence="3">The sequence shown here is derived from an EMBL/GenBank/DDBJ whole genome shotgun (WGS) entry which is preliminary data.</text>
</comment>
<keyword evidence="3" id="KW-0223">Dioxygenase</keyword>
<protein>
    <submittedName>
        <fullName evidence="3">Biphenyl-2,3-diol 1,2-dioxygenase, variant</fullName>
    </submittedName>
</protein>
<dbReference type="InterPro" id="IPR050383">
    <property type="entry name" value="GlyoxalaseI/FosfomycinResist"/>
</dbReference>
<dbReference type="InterPro" id="IPR029068">
    <property type="entry name" value="Glyas_Bleomycin-R_OHBP_Dase"/>
</dbReference>
<dbReference type="Pfam" id="PF00903">
    <property type="entry name" value="Glyoxalase"/>
    <property type="match status" value="1"/>
</dbReference>
<dbReference type="SUPFAM" id="SSF54593">
    <property type="entry name" value="Glyoxalase/Bleomycin resistance protein/Dihydroxybiphenyl dioxygenase"/>
    <property type="match status" value="1"/>
</dbReference>